<feature type="transmembrane region" description="Helical" evidence="1">
    <location>
        <begin position="51"/>
        <end position="70"/>
    </location>
</feature>
<feature type="transmembrane region" description="Helical" evidence="1">
    <location>
        <begin position="117"/>
        <end position="139"/>
    </location>
</feature>
<dbReference type="Proteomes" id="UP000054937">
    <property type="component" value="Unassembled WGS sequence"/>
</dbReference>
<keyword evidence="1" id="KW-0812">Transmembrane</keyword>
<dbReference type="AlphaFoldDB" id="A0A0V0Q7V8"/>
<evidence type="ECO:0000313" key="2">
    <source>
        <dbReference type="EMBL" id="KRW98278.1"/>
    </source>
</evidence>
<dbReference type="InParanoid" id="A0A0V0Q7V8"/>
<accession>A0A0V0Q7V8</accession>
<evidence type="ECO:0008006" key="4">
    <source>
        <dbReference type="Google" id="ProtNLM"/>
    </source>
</evidence>
<dbReference type="OMA" id="MASNDCL"/>
<gene>
    <name evidence="2" type="ORF">PPERSA_01716</name>
</gene>
<protein>
    <recommendedName>
        <fullName evidence="4">MARVEL domain-containing protein</fullName>
    </recommendedName>
</protein>
<sequence length="158" mass="18173">MQEIEAKKKLRATEGAHIFFTLIFLSATGIIESRYSDETCGQNLGLLVNLLFYGLIIWGTYLLISIIPRYQNSAIKIFFNFLDICFGIFIFSLFIFANVLYRGKEFATCYQSAPVHAYFTELFLVVTYVIFSILALALISTIVKRFSKQNPDYENQLE</sequence>
<keyword evidence="3" id="KW-1185">Reference proteome</keyword>
<feature type="transmembrane region" description="Helical" evidence="1">
    <location>
        <begin position="77"/>
        <end position="97"/>
    </location>
</feature>
<dbReference type="EMBL" id="LDAU01000256">
    <property type="protein sequence ID" value="KRW98278.1"/>
    <property type="molecule type" value="Genomic_DNA"/>
</dbReference>
<feature type="transmembrane region" description="Helical" evidence="1">
    <location>
        <begin position="12"/>
        <end position="31"/>
    </location>
</feature>
<keyword evidence="1" id="KW-0472">Membrane</keyword>
<name>A0A0V0Q7V8_PSEPJ</name>
<keyword evidence="1" id="KW-1133">Transmembrane helix</keyword>
<organism evidence="2 3">
    <name type="scientific">Pseudocohnilembus persalinus</name>
    <name type="common">Ciliate</name>
    <dbReference type="NCBI Taxonomy" id="266149"/>
    <lineage>
        <taxon>Eukaryota</taxon>
        <taxon>Sar</taxon>
        <taxon>Alveolata</taxon>
        <taxon>Ciliophora</taxon>
        <taxon>Intramacronucleata</taxon>
        <taxon>Oligohymenophorea</taxon>
        <taxon>Scuticociliatia</taxon>
        <taxon>Philasterida</taxon>
        <taxon>Pseudocohnilembidae</taxon>
        <taxon>Pseudocohnilembus</taxon>
    </lineage>
</organism>
<evidence type="ECO:0000256" key="1">
    <source>
        <dbReference type="SAM" id="Phobius"/>
    </source>
</evidence>
<proteinExistence type="predicted"/>
<evidence type="ECO:0000313" key="3">
    <source>
        <dbReference type="Proteomes" id="UP000054937"/>
    </source>
</evidence>
<comment type="caution">
    <text evidence="2">The sequence shown here is derived from an EMBL/GenBank/DDBJ whole genome shotgun (WGS) entry which is preliminary data.</text>
</comment>
<reference evidence="2 3" key="1">
    <citation type="journal article" date="2015" name="Sci. Rep.">
        <title>Genome of the facultative scuticociliatosis pathogen Pseudocohnilembus persalinus provides insight into its virulence through horizontal gene transfer.</title>
        <authorList>
            <person name="Xiong J."/>
            <person name="Wang G."/>
            <person name="Cheng J."/>
            <person name="Tian M."/>
            <person name="Pan X."/>
            <person name="Warren A."/>
            <person name="Jiang C."/>
            <person name="Yuan D."/>
            <person name="Miao W."/>
        </authorList>
    </citation>
    <scope>NUCLEOTIDE SEQUENCE [LARGE SCALE GENOMIC DNA]</scope>
    <source>
        <strain evidence="2">36N120E</strain>
    </source>
</reference>
<dbReference type="OrthoDB" id="285586at2759"/>